<dbReference type="EMBL" id="CP060782">
    <property type="protein sequence ID" value="QNP46915.1"/>
    <property type="molecule type" value="Genomic_DNA"/>
</dbReference>
<dbReference type="Pfam" id="PF05159">
    <property type="entry name" value="Capsule_synth"/>
    <property type="match status" value="1"/>
</dbReference>
<gene>
    <name evidence="1" type="ORF">H9L14_04855</name>
</gene>
<keyword evidence="2" id="KW-1185">Reference proteome</keyword>
<organism evidence="1 2">
    <name type="scientific">Sphingomonas sediminicola</name>
    <dbReference type="NCBI Taxonomy" id="386874"/>
    <lineage>
        <taxon>Bacteria</taxon>
        <taxon>Pseudomonadati</taxon>
        <taxon>Pseudomonadota</taxon>
        <taxon>Alphaproteobacteria</taxon>
        <taxon>Sphingomonadales</taxon>
        <taxon>Sphingomonadaceae</taxon>
        <taxon>Sphingomonas</taxon>
    </lineage>
</organism>
<evidence type="ECO:0000313" key="1">
    <source>
        <dbReference type="EMBL" id="QNP46915.1"/>
    </source>
</evidence>
<protein>
    <submittedName>
        <fullName evidence="1">Beta-3-deoxy-D-manno-oct-2-ulosonic acid transferase</fullName>
    </submittedName>
</protein>
<dbReference type="Proteomes" id="UP000516105">
    <property type="component" value="Chromosome"/>
</dbReference>
<evidence type="ECO:0000313" key="2">
    <source>
        <dbReference type="Proteomes" id="UP000516105"/>
    </source>
</evidence>
<name>A0ABX6TAT8_9SPHN</name>
<sequence>MQLALRNTIFTDPFTGTDLGIEDAIELCSFWRNLIDSNRPISCALGFAFWKRENVAPLLWSGSGPVRFDEPKDGPNGQPVAIWRSKVPNESAAALEHSKTPLIEVEDGFLRSKGLGADCVPPLSITVDRLGPHFDPSKPSELENLLQFGVFSEELLGRARSLREVIVNAGLGKYEAGGLPLDRPARARRHILVPGQVEDDRSVLLGGCGLNSNIDLLVRVRKHAPDAFIIYKPHPDVIAGHRNGSIPERMVLQFADEVVIDQPIVPLIQMCDEVHVNTSLAGFEALMREKLVTTYGVPFYAGWGLTTDLGPVPARRSTELSLDELVAAVLLLYPRYLDPVTGLPCPAETVVRRLVDGSAAQDSLVVSMRRIQGKVMRRFRELVR</sequence>
<dbReference type="InterPro" id="IPR007833">
    <property type="entry name" value="Capsule_polysaccharide_synth"/>
</dbReference>
<dbReference type="CDD" id="cd16439">
    <property type="entry name" value="beta_Kdo_transferase_KpsC_2"/>
    <property type="match status" value="1"/>
</dbReference>
<accession>A0ABX6TAT8</accession>
<keyword evidence="1" id="KW-0808">Transferase</keyword>
<proteinExistence type="predicted"/>
<reference evidence="1 2" key="1">
    <citation type="submission" date="2020-08" db="EMBL/GenBank/DDBJ databases">
        <title>Genome sequence of Sphingomonas sediminicola KACC 15039T.</title>
        <authorList>
            <person name="Hyun D.-W."/>
            <person name="Bae J.-W."/>
        </authorList>
    </citation>
    <scope>NUCLEOTIDE SEQUENCE [LARGE SCALE GENOMIC DNA]</scope>
    <source>
        <strain evidence="1 2">KACC 15039</strain>
    </source>
</reference>
<dbReference type="GO" id="GO:0016740">
    <property type="term" value="F:transferase activity"/>
    <property type="evidence" value="ECO:0007669"/>
    <property type="project" value="UniProtKB-KW"/>
</dbReference>